<dbReference type="Gene3D" id="3.30.390.30">
    <property type="match status" value="1"/>
</dbReference>
<dbReference type="InterPro" id="IPR050446">
    <property type="entry name" value="FAD-oxidoreductase/Apoptosis"/>
</dbReference>
<dbReference type="EMBL" id="JAMQAW010000011">
    <property type="protein sequence ID" value="MCM2389443.1"/>
    <property type="molecule type" value="Genomic_DNA"/>
</dbReference>
<protein>
    <submittedName>
        <fullName evidence="7">FAD-dependent oxidoreductase</fullName>
    </submittedName>
</protein>
<evidence type="ECO:0000256" key="3">
    <source>
        <dbReference type="ARBA" id="ARBA00022827"/>
    </source>
</evidence>
<gene>
    <name evidence="7" type="ORF">NBG84_14265</name>
</gene>
<dbReference type="InterPro" id="IPR036188">
    <property type="entry name" value="FAD/NAD-bd_sf"/>
</dbReference>
<dbReference type="SUPFAM" id="SSF51905">
    <property type="entry name" value="FAD/NAD(P)-binding domain"/>
    <property type="match status" value="1"/>
</dbReference>
<feature type="domain" description="Reductase C-terminal" evidence="6">
    <location>
        <begin position="145"/>
        <end position="213"/>
    </location>
</feature>
<dbReference type="Pfam" id="PF14759">
    <property type="entry name" value="Reductase_C"/>
    <property type="match status" value="1"/>
</dbReference>
<dbReference type="InterPro" id="IPR023753">
    <property type="entry name" value="FAD/NAD-binding_dom"/>
</dbReference>
<dbReference type="InterPro" id="IPR028202">
    <property type="entry name" value="Reductase_C"/>
</dbReference>
<dbReference type="Gene3D" id="3.50.50.60">
    <property type="entry name" value="FAD/NAD(P)-binding domain"/>
    <property type="match status" value="2"/>
</dbReference>
<evidence type="ECO:0000259" key="5">
    <source>
        <dbReference type="Pfam" id="PF07992"/>
    </source>
</evidence>
<reference evidence="7" key="1">
    <citation type="submission" date="2022-06" db="EMBL/GenBank/DDBJ databases">
        <title>Genome public.</title>
        <authorList>
            <person name="Sun Q."/>
        </authorList>
    </citation>
    <scope>NUCLEOTIDE SEQUENCE</scope>
    <source>
        <strain evidence="7">CWNU-1</strain>
    </source>
</reference>
<dbReference type="Proteomes" id="UP001431429">
    <property type="component" value="Unassembled WGS sequence"/>
</dbReference>
<keyword evidence="4" id="KW-0560">Oxidoreductase</keyword>
<evidence type="ECO:0000256" key="4">
    <source>
        <dbReference type="ARBA" id="ARBA00023002"/>
    </source>
</evidence>
<evidence type="ECO:0000256" key="1">
    <source>
        <dbReference type="ARBA" id="ARBA00001974"/>
    </source>
</evidence>
<keyword evidence="3" id="KW-0274">FAD</keyword>
<evidence type="ECO:0000259" key="6">
    <source>
        <dbReference type="Pfam" id="PF14759"/>
    </source>
</evidence>
<dbReference type="InterPro" id="IPR016156">
    <property type="entry name" value="FAD/NAD-linked_Rdtase_dimer_sf"/>
</dbReference>
<accession>A0ABT0ULF0</accession>
<keyword evidence="2" id="KW-0285">Flavoprotein</keyword>
<name>A0ABT0ULF0_9ACTN</name>
<evidence type="ECO:0000313" key="8">
    <source>
        <dbReference type="Proteomes" id="UP001431429"/>
    </source>
</evidence>
<evidence type="ECO:0000256" key="2">
    <source>
        <dbReference type="ARBA" id="ARBA00022630"/>
    </source>
</evidence>
<sequence length="235" mass="24933">MTRSLSTDVAGAAMAMHEAAGVRCLMGVGVTGITGRKGQLTVTLDDGTELRAATVVVGIGAVPNDGWLAGSGLTVENGVVCDEYCRAVGTTHVYAVGDVARWFDRARGAHVRAEHWTNAVDQAACVAHNILHPTNLRAYEPVEFVWSDQHGWKIQVVGDTTGSAATTLLGDPTADRRFAALYADGQGLLRGTVVVNWPRVMVQCRKALREGTAWSDLEPGLRAVVNAASRPETKA</sequence>
<evidence type="ECO:0000313" key="7">
    <source>
        <dbReference type="EMBL" id="MCM2389443.1"/>
    </source>
</evidence>
<comment type="cofactor">
    <cofactor evidence="1">
        <name>FAD</name>
        <dbReference type="ChEBI" id="CHEBI:57692"/>
    </cofactor>
</comment>
<dbReference type="Pfam" id="PF07992">
    <property type="entry name" value="Pyr_redox_2"/>
    <property type="match status" value="1"/>
</dbReference>
<feature type="domain" description="FAD/NAD(P)-binding" evidence="5">
    <location>
        <begin position="3"/>
        <end position="123"/>
    </location>
</feature>
<dbReference type="PANTHER" id="PTHR43557:SF2">
    <property type="entry name" value="RIESKE DOMAIN-CONTAINING PROTEIN-RELATED"/>
    <property type="match status" value="1"/>
</dbReference>
<dbReference type="PANTHER" id="PTHR43557">
    <property type="entry name" value="APOPTOSIS-INDUCING FACTOR 1"/>
    <property type="match status" value="1"/>
</dbReference>
<dbReference type="SUPFAM" id="SSF55424">
    <property type="entry name" value="FAD/NAD-linked reductases, dimerisation (C-terminal) domain"/>
    <property type="match status" value="1"/>
</dbReference>
<comment type="caution">
    <text evidence="7">The sequence shown here is derived from an EMBL/GenBank/DDBJ whole genome shotgun (WGS) entry which is preliminary data.</text>
</comment>
<organism evidence="7 8">
    <name type="scientific">Streptomyces albipurpureus</name>
    <dbReference type="NCBI Taxonomy" id="2897419"/>
    <lineage>
        <taxon>Bacteria</taxon>
        <taxon>Bacillati</taxon>
        <taxon>Actinomycetota</taxon>
        <taxon>Actinomycetes</taxon>
        <taxon>Kitasatosporales</taxon>
        <taxon>Streptomycetaceae</taxon>
        <taxon>Streptomyces</taxon>
    </lineage>
</organism>
<proteinExistence type="predicted"/>
<keyword evidence="8" id="KW-1185">Reference proteome</keyword>